<dbReference type="KEGG" id="vie:OL234_02380"/>
<feature type="transmembrane region" description="Helical" evidence="6">
    <location>
        <begin position="183"/>
        <end position="205"/>
    </location>
</feature>
<dbReference type="Proteomes" id="UP001179647">
    <property type="component" value="Chromosome"/>
</dbReference>
<keyword evidence="5 6" id="KW-0472">Membrane</keyword>
<dbReference type="PANTHER" id="PTHR30213">
    <property type="entry name" value="INNER MEMBRANE PROTEIN YHJD"/>
    <property type="match status" value="1"/>
</dbReference>
<feature type="transmembrane region" description="Helical" evidence="6">
    <location>
        <begin position="33"/>
        <end position="58"/>
    </location>
</feature>
<evidence type="ECO:0000313" key="8">
    <source>
        <dbReference type="Proteomes" id="UP001179647"/>
    </source>
</evidence>
<name>A0AAF0CVK6_9ENTE</name>
<evidence type="ECO:0000256" key="6">
    <source>
        <dbReference type="SAM" id="Phobius"/>
    </source>
</evidence>
<keyword evidence="2" id="KW-1003">Cell membrane</keyword>
<feature type="transmembrane region" description="Helical" evidence="6">
    <location>
        <begin position="136"/>
        <end position="163"/>
    </location>
</feature>
<evidence type="ECO:0000313" key="7">
    <source>
        <dbReference type="EMBL" id="WEG73779.1"/>
    </source>
</evidence>
<dbReference type="PANTHER" id="PTHR30213:SF0">
    <property type="entry name" value="UPF0761 MEMBRANE PROTEIN YIHY"/>
    <property type="match status" value="1"/>
</dbReference>
<keyword evidence="4 6" id="KW-1133">Transmembrane helix</keyword>
<evidence type="ECO:0000256" key="1">
    <source>
        <dbReference type="ARBA" id="ARBA00004651"/>
    </source>
</evidence>
<organism evidence="7 8">
    <name type="scientific">Vagococcus intermedius</name>
    <dbReference type="NCBI Taxonomy" id="2991418"/>
    <lineage>
        <taxon>Bacteria</taxon>
        <taxon>Bacillati</taxon>
        <taxon>Bacillota</taxon>
        <taxon>Bacilli</taxon>
        <taxon>Lactobacillales</taxon>
        <taxon>Enterococcaceae</taxon>
        <taxon>Vagococcus</taxon>
    </lineage>
</organism>
<protein>
    <submittedName>
        <fullName evidence="7">YihY/virulence factor BrkB family protein</fullName>
    </submittedName>
</protein>
<reference evidence="7" key="1">
    <citation type="submission" date="2022-10" db="EMBL/GenBank/DDBJ databases">
        <title>Vagococcus sp. isolated from poultry meat.</title>
        <authorList>
            <person name="Johansson P."/>
            <person name="Bjorkroth J."/>
        </authorList>
    </citation>
    <scope>NUCLEOTIDE SEQUENCE</scope>
    <source>
        <strain evidence="7">STAA11</strain>
    </source>
</reference>
<comment type="subcellular location">
    <subcellularLocation>
        <location evidence="1">Cell membrane</location>
        <topology evidence="1">Multi-pass membrane protein</topology>
    </subcellularLocation>
</comment>
<dbReference type="Pfam" id="PF03631">
    <property type="entry name" value="Virul_fac_BrkB"/>
    <property type="match status" value="1"/>
</dbReference>
<dbReference type="AlphaFoldDB" id="A0AAF0CVK6"/>
<evidence type="ECO:0000256" key="5">
    <source>
        <dbReference type="ARBA" id="ARBA00023136"/>
    </source>
</evidence>
<feature type="transmembrane region" description="Helical" evidence="6">
    <location>
        <begin position="250"/>
        <end position="275"/>
    </location>
</feature>
<dbReference type="InterPro" id="IPR017039">
    <property type="entry name" value="Virul_fac_BrkB"/>
</dbReference>
<keyword evidence="8" id="KW-1185">Reference proteome</keyword>
<dbReference type="EMBL" id="CP110232">
    <property type="protein sequence ID" value="WEG73779.1"/>
    <property type="molecule type" value="Genomic_DNA"/>
</dbReference>
<proteinExistence type="predicted"/>
<sequence>MSLLNKVVKNERQRLFIQTSMNRFKSAEIGPSAAAIAYYLLLSLFPLLIAIGNMLPYLNMDPDKILPYIESMVPPNIFSMLKGTIRSLLSSSSGGLLSVSAIATLWASSRSINALQNSLNKVFGVERRANMFLTRIFSFGVISLFMLTVMILAVVFSFGQAVLDYILPLLNVSNSVVLDITDLFGTLKWPVTVAMLFLTMCLIYSALPNARVSWRSVVPGAILTTIGWMVLTQFFGLYTKYFSSSLVSYGIIGGFVVFMLWLDFAATLILLGGVINAICEEFIHGTIETRQSKFQKVMLKWRRKTNKKQKD</sequence>
<evidence type="ECO:0000256" key="4">
    <source>
        <dbReference type="ARBA" id="ARBA00022989"/>
    </source>
</evidence>
<accession>A0AAF0CVK6</accession>
<gene>
    <name evidence="7" type="ORF">OL234_02380</name>
</gene>
<evidence type="ECO:0000256" key="3">
    <source>
        <dbReference type="ARBA" id="ARBA00022692"/>
    </source>
</evidence>
<evidence type="ECO:0000256" key="2">
    <source>
        <dbReference type="ARBA" id="ARBA00022475"/>
    </source>
</evidence>
<dbReference type="GO" id="GO:0005886">
    <property type="term" value="C:plasma membrane"/>
    <property type="evidence" value="ECO:0007669"/>
    <property type="project" value="UniProtKB-SubCell"/>
</dbReference>
<dbReference type="PIRSF" id="PIRSF035875">
    <property type="entry name" value="RNase_BN"/>
    <property type="match status" value="1"/>
</dbReference>
<feature type="transmembrane region" description="Helical" evidence="6">
    <location>
        <begin position="217"/>
        <end position="238"/>
    </location>
</feature>
<feature type="transmembrane region" description="Helical" evidence="6">
    <location>
        <begin position="88"/>
        <end position="107"/>
    </location>
</feature>
<keyword evidence="3 6" id="KW-0812">Transmembrane</keyword>
<dbReference type="NCBIfam" id="TIGR00765">
    <property type="entry name" value="yihY_not_rbn"/>
    <property type="match status" value="1"/>
</dbReference>
<dbReference type="RefSeq" id="WP_275469579.1">
    <property type="nucleotide sequence ID" value="NZ_CP110232.1"/>
</dbReference>